<dbReference type="PANTHER" id="PTHR46411:SF2">
    <property type="entry name" value="AAA+ ATPASE DOMAIN-CONTAINING PROTEIN"/>
    <property type="match status" value="1"/>
</dbReference>
<evidence type="ECO:0000313" key="4">
    <source>
        <dbReference type="Proteomes" id="UP001392437"/>
    </source>
</evidence>
<dbReference type="EMBL" id="JAQQWP010000013">
    <property type="protein sequence ID" value="KAK8092572.1"/>
    <property type="molecule type" value="Genomic_DNA"/>
</dbReference>
<dbReference type="Pfam" id="PF00004">
    <property type="entry name" value="AAA"/>
    <property type="match status" value="2"/>
</dbReference>
<organism evidence="3 4">
    <name type="scientific">Apiospora kogelbergensis</name>
    <dbReference type="NCBI Taxonomy" id="1337665"/>
    <lineage>
        <taxon>Eukaryota</taxon>
        <taxon>Fungi</taxon>
        <taxon>Dikarya</taxon>
        <taxon>Ascomycota</taxon>
        <taxon>Pezizomycotina</taxon>
        <taxon>Sordariomycetes</taxon>
        <taxon>Xylariomycetidae</taxon>
        <taxon>Amphisphaeriales</taxon>
        <taxon>Apiosporaceae</taxon>
        <taxon>Apiospora</taxon>
    </lineage>
</organism>
<dbReference type="Proteomes" id="UP001392437">
    <property type="component" value="Unassembled WGS sequence"/>
</dbReference>
<name>A0AAW0QAZ8_9PEZI</name>
<evidence type="ECO:0000259" key="2">
    <source>
        <dbReference type="SMART" id="SM00382"/>
    </source>
</evidence>
<feature type="compositionally biased region" description="Pro residues" evidence="1">
    <location>
        <begin position="1535"/>
        <end position="1549"/>
    </location>
</feature>
<accession>A0AAW0QAZ8</accession>
<feature type="region of interest" description="Disordered" evidence="1">
    <location>
        <begin position="1523"/>
        <end position="1562"/>
    </location>
</feature>
<evidence type="ECO:0000256" key="1">
    <source>
        <dbReference type="SAM" id="MobiDB-lite"/>
    </source>
</evidence>
<feature type="compositionally biased region" description="Basic and acidic residues" evidence="1">
    <location>
        <begin position="753"/>
        <end position="777"/>
    </location>
</feature>
<gene>
    <name evidence="3" type="ORF">PG999_014771</name>
</gene>
<feature type="domain" description="AAA+ ATPase" evidence="2">
    <location>
        <begin position="1264"/>
        <end position="1409"/>
    </location>
</feature>
<dbReference type="PANTHER" id="PTHR46411">
    <property type="entry name" value="FAMILY ATPASE, PUTATIVE-RELATED"/>
    <property type="match status" value="1"/>
</dbReference>
<comment type="caution">
    <text evidence="3">The sequence shown here is derived from an EMBL/GenBank/DDBJ whole genome shotgun (WGS) entry which is preliminary data.</text>
</comment>
<reference evidence="3 4" key="1">
    <citation type="submission" date="2023-01" db="EMBL/GenBank/DDBJ databases">
        <title>Analysis of 21 Apiospora genomes using comparative genomics revels a genus with tremendous synthesis potential of carbohydrate active enzymes and secondary metabolites.</title>
        <authorList>
            <person name="Sorensen T."/>
        </authorList>
    </citation>
    <scope>NUCLEOTIDE SEQUENCE [LARGE SCALE GENOMIC DNA]</scope>
    <source>
        <strain evidence="3 4">CBS 117206</strain>
    </source>
</reference>
<evidence type="ECO:0000313" key="3">
    <source>
        <dbReference type="EMBL" id="KAK8092572.1"/>
    </source>
</evidence>
<feature type="domain" description="AAA+ ATPase" evidence="2">
    <location>
        <begin position="451"/>
        <end position="736"/>
    </location>
</feature>
<dbReference type="Gene3D" id="3.40.50.300">
    <property type="entry name" value="P-loop containing nucleotide triphosphate hydrolases"/>
    <property type="match status" value="2"/>
</dbReference>
<dbReference type="InterPro" id="IPR054289">
    <property type="entry name" value="DUF7025"/>
</dbReference>
<proteinExistence type="predicted"/>
<dbReference type="GO" id="GO:0016887">
    <property type="term" value="F:ATP hydrolysis activity"/>
    <property type="evidence" value="ECO:0007669"/>
    <property type="project" value="InterPro"/>
</dbReference>
<keyword evidence="4" id="KW-1185">Reference proteome</keyword>
<dbReference type="InterPro" id="IPR003959">
    <property type="entry name" value="ATPase_AAA_core"/>
</dbReference>
<dbReference type="InterPro" id="IPR056599">
    <property type="entry name" value="AAA_lid_fung"/>
</dbReference>
<feature type="region of interest" description="Disordered" evidence="1">
    <location>
        <begin position="750"/>
        <end position="790"/>
    </location>
</feature>
<dbReference type="SMART" id="SM00382">
    <property type="entry name" value="AAA"/>
    <property type="match status" value="2"/>
</dbReference>
<dbReference type="Pfam" id="PF22942">
    <property type="entry name" value="DUF7025"/>
    <property type="match status" value="2"/>
</dbReference>
<feature type="region of interest" description="Disordered" evidence="1">
    <location>
        <begin position="854"/>
        <end position="875"/>
    </location>
</feature>
<protein>
    <recommendedName>
        <fullName evidence="2">AAA+ ATPase domain-containing protein</fullName>
    </recommendedName>
</protein>
<dbReference type="InterPro" id="IPR027417">
    <property type="entry name" value="P-loop_NTPase"/>
</dbReference>
<feature type="region of interest" description="Disordered" evidence="1">
    <location>
        <begin position="1618"/>
        <end position="1643"/>
    </location>
</feature>
<sequence>MEQPEPTGVRYTTNCFAVADSSDSSSRDTCILSLSKDDGALGSGLPGLDAKSEPVLEVVTDVNVVKSGLANGAMALRESQDIRVTDTRSTSLVGKNKARTPALPMKLTETSQSFTGDSLTMKEPYAALMHHLSEFEDLKRELWNQPLELGTLEEIKLKHLQVLLGFINDRYQKFCLPAEERMLQTESTIRFEDVWFLMKPGSLAYTKWDKIWIGCSIEHVHKLEPLEEDTREPETWVVDICFLQMSWSSGELESVSEKIFIDYFNGARSITSLPVFPRQFHDRRDSGLRRQEAEQWGRQVSQMLWEGPKYLSYEGERMDESKQHYKGQVVIDGSHDVVDRPSHKWALETDPFDEIYRRTPLSDPSGLGDSLQELKSPDVLTPGHYFLISPCLSAFAVTLQSWSSLKPLEVFHNSTESLLEPDKFKVLNAMVHSHLASRSVLPAHSSDYRGNGLTIFLYGPPGCGKNTTIESICSQVQRPLVQLNEGTIGRDSYDTPNDIKKLLTVSERWGAIYSAQSGNRYDSGTSKYLDLLRPSFTGILFLVAKDREALEPTGRGSVQLIMQFTELDDTRRKAIWDGLQQNLKHQSGSKFRLSNRASNLLNHSDIHELKWNGHVILQCFKSAVALAESDSRQHPESGKDGVIIVDADHFKDAINTTEPELHVPSSRHPGYPGYPGPPGKREAKGMKAKSKTKLSPLVSDSDIELCIPQLNRTEWEGFKAAASDELFRKTKFYAIDVLLKEPVIKLQAGQKGNRKEKVVSGSKKERGALEHEQKGKSELPTTPRGQAPLPERIRINSTTILKVFQEIKNEGTPEMRGSTLLFRPFRSLVYYESEFRRWASRQEVKLQGHVGLPTEAETSQGPRHGDADGGIGEQSSNIDFDKEKAALDNVGCLLTFIDDYIKPKQEFLKTALYDSVTFADIWYLFQPGDTVIGRDRGQSYRIIEVRSTKHRVRKPNKEMPNFWREDSVAEFEDNPVFIHCVYVDFDGSWMGPVNRVFCISRFPNSKPVSELPVYPVRFATEAGLEERLVERGKLFVEAAKVKHMHYSGLTLQTHDDVDSQVMVDFEEAINRNPGWEPQMKSVFSVDMEEMMEDANVDRVFTRTTRDKDDSDDSESEDEDRIGWCVKECCENESVHDDEYIEAHLRDEYIGTRMRSATSTGASVAIVPRSFSSPNSEETFDKDDLMIMSHRVPGFVLRNRKWAWLELKHMTEVAVIGEDEGFDQLVLPDGHKNMVKSMIQQHFQNRKSIMKEESKKTDIVRGKGKGVIILLHGVPGVGKTSTAECVADSFHRPLFQITSGDLGTTAKEVEEALETNFALAHRWNCILLIDEADVFLAERTRDDFKRNSLVAVFLRIMEYYAGVLILTTNRVGVFDEAFTSRIHISLYYPPLKRDATREIFQKNIERTRSRYELNARKIDIREYDITKFAGDYFDDNKDARWNGRQIRNAFHSAIALAELEANDGEADPSRAVVLGATHFETVATAYKAFTDYLHQTLGVDPARRARENVWRSDNFGQALAAKAANPLTTRLTVPDPRSPPPQPQPPPGGPWQPTNYANYAGGSDPRFAYPPGYPGYPYTSPDASYPAAAPAQPRDPMSSQNPYAAQMARYPEHYASVPHTDVRQPSFPGPPSTGALGDREMSCPKTNSPFKQEIVCFYSI</sequence>
<dbReference type="SUPFAM" id="SSF52540">
    <property type="entry name" value="P-loop containing nucleoside triphosphate hydrolases"/>
    <property type="match status" value="2"/>
</dbReference>
<dbReference type="Pfam" id="PF23232">
    <property type="entry name" value="AAA_lid_13"/>
    <property type="match status" value="2"/>
</dbReference>
<dbReference type="CDD" id="cd19481">
    <property type="entry name" value="RecA-like_protease"/>
    <property type="match status" value="1"/>
</dbReference>
<dbReference type="GO" id="GO:0005524">
    <property type="term" value="F:ATP binding"/>
    <property type="evidence" value="ECO:0007669"/>
    <property type="project" value="InterPro"/>
</dbReference>
<dbReference type="InterPro" id="IPR003593">
    <property type="entry name" value="AAA+_ATPase"/>
</dbReference>